<dbReference type="EMBL" id="JXJN01002687">
    <property type="status" value="NOT_ANNOTATED_CDS"/>
    <property type="molecule type" value="Genomic_DNA"/>
</dbReference>
<dbReference type="VEuPathDB" id="VectorBase:GPPI006650"/>
<sequence>MDPSSDNDCANIPNKRTRRCMRFPSCSEDEGGSNVPNQETEIGLDGTIWTRIEKGGVAGRLPVHSVFKDVHGPTARTKRSIMNGNLSMPSGILIQSYRNCTSSSNN</sequence>
<dbReference type="EnsemblMetazoa" id="GPPI006650-RA">
    <property type="protein sequence ID" value="GPPI006650-PA"/>
    <property type="gene ID" value="GPPI006650"/>
</dbReference>
<reference evidence="1" key="2">
    <citation type="submission" date="2020-05" db="UniProtKB">
        <authorList>
            <consortium name="EnsemblMetazoa"/>
        </authorList>
    </citation>
    <scope>IDENTIFICATION</scope>
    <source>
        <strain evidence="1">IAEA</strain>
    </source>
</reference>
<name>A0A1B0AS78_9MUSC</name>
<organism evidence="1 2">
    <name type="scientific">Glossina palpalis gambiensis</name>
    <dbReference type="NCBI Taxonomy" id="67801"/>
    <lineage>
        <taxon>Eukaryota</taxon>
        <taxon>Metazoa</taxon>
        <taxon>Ecdysozoa</taxon>
        <taxon>Arthropoda</taxon>
        <taxon>Hexapoda</taxon>
        <taxon>Insecta</taxon>
        <taxon>Pterygota</taxon>
        <taxon>Neoptera</taxon>
        <taxon>Endopterygota</taxon>
        <taxon>Diptera</taxon>
        <taxon>Brachycera</taxon>
        <taxon>Muscomorpha</taxon>
        <taxon>Hippoboscoidea</taxon>
        <taxon>Glossinidae</taxon>
        <taxon>Glossina</taxon>
    </lineage>
</organism>
<dbReference type="Proteomes" id="UP000092460">
    <property type="component" value="Unassembled WGS sequence"/>
</dbReference>
<keyword evidence="2" id="KW-1185">Reference proteome</keyword>
<evidence type="ECO:0000313" key="1">
    <source>
        <dbReference type="EnsemblMetazoa" id="GPPI006650-PA"/>
    </source>
</evidence>
<evidence type="ECO:0000313" key="2">
    <source>
        <dbReference type="Proteomes" id="UP000092460"/>
    </source>
</evidence>
<dbReference type="AlphaFoldDB" id="A0A1B0AS78"/>
<protein>
    <submittedName>
        <fullName evidence="1">Uncharacterized protein</fullName>
    </submittedName>
</protein>
<reference evidence="2" key="1">
    <citation type="submission" date="2015-01" db="EMBL/GenBank/DDBJ databases">
        <authorList>
            <person name="Aksoy S."/>
            <person name="Warren W."/>
            <person name="Wilson R.K."/>
        </authorList>
    </citation>
    <scope>NUCLEOTIDE SEQUENCE [LARGE SCALE GENOMIC DNA]</scope>
    <source>
        <strain evidence="2">IAEA</strain>
    </source>
</reference>
<accession>A0A1B0AS78</accession>
<proteinExistence type="predicted"/>
<dbReference type="EMBL" id="JXJN01002688">
    <property type="status" value="NOT_ANNOTATED_CDS"/>
    <property type="molecule type" value="Genomic_DNA"/>
</dbReference>